<dbReference type="SUPFAM" id="SSF56112">
    <property type="entry name" value="Protein kinase-like (PK-like)"/>
    <property type="match status" value="1"/>
</dbReference>
<evidence type="ECO:0000256" key="1">
    <source>
        <dbReference type="ARBA" id="ARBA00008867"/>
    </source>
</evidence>
<evidence type="ECO:0000256" key="10">
    <source>
        <dbReference type="ARBA" id="ARBA00051680"/>
    </source>
</evidence>
<dbReference type="Gene3D" id="1.10.510.10">
    <property type="entry name" value="Transferase(Phosphotransferase) domain 1"/>
    <property type="match status" value="1"/>
</dbReference>
<dbReference type="EMBL" id="JAINUG010000055">
    <property type="protein sequence ID" value="KAJ8403978.1"/>
    <property type="molecule type" value="Genomic_DNA"/>
</dbReference>
<keyword evidence="7 11" id="KW-0067">ATP-binding</keyword>
<dbReference type="GO" id="GO:0004674">
    <property type="term" value="F:protein serine/threonine kinase activity"/>
    <property type="evidence" value="ECO:0007669"/>
    <property type="project" value="UniProtKB-KW"/>
</dbReference>
<evidence type="ECO:0000256" key="5">
    <source>
        <dbReference type="ARBA" id="ARBA00022741"/>
    </source>
</evidence>
<protein>
    <recommendedName>
        <fullName evidence="2">dual-specificity kinase</fullName>
        <ecNumber evidence="2">2.7.12.1</ecNumber>
    </recommendedName>
</protein>
<dbReference type="Gene3D" id="3.30.10.30">
    <property type="entry name" value="DYRK"/>
    <property type="match status" value="1"/>
</dbReference>
<feature type="domain" description="Protein kinase" evidence="12">
    <location>
        <begin position="291"/>
        <end position="552"/>
    </location>
</feature>
<evidence type="ECO:0000259" key="12">
    <source>
        <dbReference type="PROSITE" id="PS50011"/>
    </source>
</evidence>
<dbReference type="AlphaFoldDB" id="A0AAD7WP95"/>
<dbReference type="GO" id="GO:0004712">
    <property type="term" value="F:protein serine/threonine/tyrosine kinase activity"/>
    <property type="evidence" value="ECO:0007669"/>
    <property type="project" value="UniProtKB-EC"/>
</dbReference>
<evidence type="ECO:0000313" key="14">
    <source>
        <dbReference type="Proteomes" id="UP001221898"/>
    </source>
</evidence>
<dbReference type="GO" id="GO:0005737">
    <property type="term" value="C:cytoplasm"/>
    <property type="evidence" value="ECO:0007669"/>
    <property type="project" value="TreeGrafter"/>
</dbReference>
<name>A0AAD7WP95_9TELE</name>
<comment type="catalytic activity">
    <reaction evidence="10">
        <text>L-tyrosyl-[protein] + ATP = O-phospho-L-tyrosyl-[protein] + ADP + H(+)</text>
        <dbReference type="Rhea" id="RHEA:10596"/>
        <dbReference type="Rhea" id="RHEA-COMP:10136"/>
        <dbReference type="Rhea" id="RHEA-COMP:20101"/>
        <dbReference type="ChEBI" id="CHEBI:15378"/>
        <dbReference type="ChEBI" id="CHEBI:30616"/>
        <dbReference type="ChEBI" id="CHEBI:46858"/>
        <dbReference type="ChEBI" id="CHEBI:61978"/>
        <dbReference type="ChEBI" id="CHEBI:456216"/>
        <dbReference type="EC" id="2.7.12.1"/>
    </reaction>
</comment>
<organism evidence="13 14">
    <name type="scientific">Aldrovandia affinis</name>
    <dbReference type="NCBI Taxonomy" id="143900"/>
    <lineage>
        <taxon>Eukaryota</taxon>
        <taxon>Metazoa</taxon>
        <taxon>Chordata</taxon>
        <taxon>Craniata</taxon>
        <taxon>Vertebrata</taxon>
        <taxon>Euteleostomi</taxon>
        <taxon>Actinopterygii</taxon>
        <taxon>Neopterygii</taxon>
        <taxon>Teleostei</taxon>
        <taxon>Notacanthiformes</taxon>
        <taxon>Halosauridae</taxon>
        <taxon>Aldrovandia</taxon>
    </lineage>
</organism>
<keyword evidence="4" id="KW-0808">Transferase</keyword>
<dbReference type="Gene3D" id="3.30.200.20">
    <property type="entry name" value="Phosphorylase Kinase, domain 1"/>
    <property type="match status" value="1"/>
</dbReference>
<evidence type="ECO:0000256" key="6">
    <source>
        <dbReference type="ARBA" id="ARBA00022777"/>
    </source>
</evidence>
<keyword evidence="5 11" id="KW-0547">Nucleotide-binding</keyword>
<keyword evidence="14" id="KW-1185">Reference proteome</keyword>
<evidence type="ECO:0000256" key="9">
    <source>
        <dbReference type="ARBA" id="ARBA00049308"/>
    </source>
</evidence>
<reference evidence="13" key="1">
    <citation type="journal article" date="2023" name="Science">
        <title>Genome structures resolve the early diversification of teleost fishes.</title>
        <authorList>
            <person name="Parey E."/>
            <person name="Louis A."/>
            <person name="Montfort J."/>
            <person name="Bouchez O."/>
            <person name="Roques C."/>
            <person name="Iampietro C."/>
            <person name="Lluch J."/>
            <person name="Castinel A."/>
            <person name="Donnadieu C."/>
            <person name="Desvignes T."/>
            <person name="Floi Bucao C."/>
            <person name="Jouanno E."/>
            <person name="Wen M."/>
            <person name="Mejri S."/>
            <person name="Dirks R."/>
            <person name="Jansen H."/>
            <person name="Henkel C."/>
            <person name="Chen W.J."/>
            <person name="Zahm M."/>
            <person name="Cabau C."/>
            <person name="Klopp C."/>
            <person name="Thompson A.W."/>
            <person name="Robinson-Rechavi M."/>
            <person name="Braasch I."/>
            <person name="Lecointre G."/>
            <person name="Bobe J."/>
            <person name="Postlethwait J.H."/>
            <person name="Berthelot C."/>
            <person name="Roest Crollius H."/>
            <person name="Guiguen Y."/>
        </authorList>
    </citation>
    <scope>NUCLEOTIDE SEQUENCE</scope>
    <source>
        <strain evidence="13">NC1722</strain>
    </source>
</reference>
<dbReference type="InterPro" id="IPR000719">
    <property type="entry name" value="Prot_kinase_dom"/>
</dbReference>
<gene>
    <name evidence="13" type="ORF">AAFF_G00343280</name>
</gene>
<comment type="catalytic activity">
    <reaction evidence="8">
        <text>L-seryl-[protein] + ATP = O-phospho-L-seryl-[protein] + ADP + H(+)</text>
        <dbReference type="Rhea" id="RHEA:17989"/>
        <dbReference type="Rhea" id="RHEA-COMP:9863"/>
        <dbReference type="Rhea" id="RHEA-COMP:11604"/>
        <dbReference type="ChEBI" id="CHEBI:15378"/>
        <dbReference type="ChEBI" id="CHEBI:29999"/>
        <dbReference type="ChEBI" id="CHEBI:30616"/>
        <dbReference type="ChEBI" id="CHEBI:83421"/>
        <dbReference type="ChEBI" id="CHEBI:456216"/>
        <dbReference type="EC" id="2.7.12.1"/>
    </reaction>
</comment>
<dbReference type="PROSITE" id="PS50011">
    <property type="entry name" value="PROTEIN_KINASE_DOM"/>
    <property type="match status" value="1"/>
</dbReference>
<keyword evidence="6" id="KW-0418">Kinase</keyword>
<dbReference type="InterPro" id="IPR050494">
    <property type="entry name" value="Ser_Thr_dual-spec_kinase"/>
</dbReference>
<dbReference type="PANTHER" id="PTHR24058:SF22">
    <property type="entry name" value="DUAL SPECIFICITY TYROSINE-PHOSPHORYLATION-REGULATED KINASE 4"/>
    <property type="match status" value="1"/>
</dbReference>
<dbReference type="PROSITE" id="PS00108">
    <property type="entry name" value="PROTEIN_KINASE_ST"/>
    <property type="match status" value="1"/>
</dbReference>
<dbReference type="PANTHER" id="PTHR24058">
    <property type="entry name" value="DUAL SPECIFICITY PROTEIN KINASE"/>
    <property type="match status" value="1"/>
</dbReference>
<feature type="binding site" evidence="11">
    <location>
        <position position="320"/>
    </location>
    <ligand>
        <name>ATP</name>
        <dbReference type="ChEBI" id="CHEBI:30616"/>
    </ligand>
</feature>
<dbReference type="InterPro" id="IPR011009">
    <property type="entry name" value="Kinase-like_dom_sf"/>
</dbReference>
<accession>A0AAD7WP95</accession>
<dbReference type="GO" id="GO:0005634">
    <property type="term" value="C:nucleus"/>
    <property type="evidence" value="ECO:0007669"/>
    <property type="project" value="TreeGrafter"/>
</dbReference>
<dbReference type="PROSITE" id="PS00107">
    <property type="entry name" value="PROTEIN_KINASE_ATP"/>
    <property type="match status" value="1"/>
</dbReference>
<evidence type="ECO:0000256" key="3">
    <source>
        <dbReference type="ARBA" id="ARBA00022527"/>
    </source>
</evidence>
<evidence type="ECO:0000256" key="2">
    <source>
        <dbReference type="ARBA" id="ARBA00013203"/>
    </source>
</evidence>
<comment type="caution">
    <text evidence="13">The sequence shown here is derived from an EMBL/GenBank/DDBJ whole genome shotgun (WGS) entry which is preliminary data.</text>
</comment>
<dbReference type="EC" id="2.7.12.1" evidence="2"/>
<comment type="similarity">
    <text evidence="1">Belongs to the protein kinase superfamily. CMGC Ser/Thr protein kinase family. MNB/DYRK subfamily.</text>
</comment>
<evidence type="ECO:0000256" key="4">
    <source>
        <dbReference type="ARBA" id="ARBA00022679"/>
    </source>
</evidence>
<dbReference type="InterPro" id="IPR008271">
    <property type="entry name" value="Ser/Thr_kinase_AS"/>
</dbReference>
<dbReference type="InterPro" id="IPR017441">
    <property type="entry name" value="Protein_kinase_ATP_BS"/>
</dbReference>
<evidence type="ECO:0000256" key="11">
    <source>
        <dbReference type="PROSITE-ProRule" id="PRU10141"/>
    </source>
</evidence>
<dbReference type="Proteomes" id="UP001221898">
    <property type="component" value="Unassembled WGS sequence"/>
</dbReference>
<sequence>MEKKIVKDEEDCNKCQRTDAVPQAQLPAKPANVVSHSTKMCSPAYILQSDIIKNALESRCHMRQATRGTLQVQLPIMQVMPMFNNAVLHPLRCSPLPDFWRKMVEKGQQTNQADADVRTVVQVPARQVSVRQVVAMLTNATLLPLKHSILTAFRKIVGGNCQINQKERPKVSTPLRPTEAVKSASNNPENFMTWARLTLPISPAVALKNFQDQLTRLEQEEVLEFLEIWYLGLGAEKMKGSQETQENSEDPSFSYDDAKGIYTPVIFIKGSIIMHQGHSDWVMRDHIAYRYEILEKLGQGSFGLVLKCLDHKIKEMVALKIIHNRKSANRMALRELEILEVVRREDKENRFNVIHMKEHMTFRKHLCITFELQRLIRNNHFQGFTLSQTHHYAVALVISLQMLHRLKIVHCDLKPENILLSEKTHGNIKVADFGCSFYGRRKGHAYVQTRFYRAPEVLLGLPFGTAIDMWSLGCILAELYIGTPLFPGSNEVDQLACITELRTVIRRQSSSRDLAKVLKNADMLFVDFIRRCLVWDPTQRMTADESACHQWVQEPLKMLWRGGETQLSGIQRHLESETHSSKKRACTDHTLQGDVAKKQKTISDLFKKLTESTDCRRLAPMEFTSANIPLGKLDLPKMRD</sequence>
<proteinExistence type="inferred from homology"/>
<dbReference type="GO" id="GO:0005856">
    <property type="term" value="C:cytoskeleton"/>
    <property type="evidence" value="ECO:0007669"/>
    <property type="project" value="TreeGrafter"/>
</dbReference>
<keyword evidence="3" id="KW-0723">Serine/threonine-protein kinase</keyword>
<dbReference type="Pfam" id="PF00069">
    <property type="entry name" value="Pkinase"/>
    <property type="match status" value="1"/>
</dbReference>
<dbReference type="GO" id="GO:0005524">
    <property type="term" value="F:ATP binding"/>
    <property type="evidence" value="ECO:0007669"/>
    <property type="project" value="UniProtKB-UniRule"/>
</dbReference>
<evidence type="ECO:0000313" key="13">
    <source>
        <dbReference type="EMBL" id="KAJ8403978.1"/>
    </source>
</evidence>
<dbReference type="InterPro" id="IPR042521">
    <property type="entry name" value="DYRK"/>
</dbReference>
<dbReference type="SMART" id="SM00220">
    <property type="entry name" value="S_TKc"/>
    <property type="match status" value="1"/>
</dbReference>
<comment type="catalytic activity">
    <reaction evidence="9">
        <text>L-threonyl-[protein] + ATP = O-phospho-L-threonyl-[protein] + ADP + H(+)</text>
        <dbReference type="Rhea" id="RHEA:46608"/>
        <dbReference type="Rhea" id="RHEA-COMP:11060"/>
        <dbReference type="Rhea" id="RHEA-COMP:11605"/>
        <dbReference type="ChEBI" id="CHEBI:15378"/>
        <dbReference type="ChEBI" id="CHEBI:30013"/>
        <dbReference type="ChEBI" id="CHEBI:30616"/>
        <dbReference type="ChEBI" id="CHEBI:61977"/>
        <dbReference type="ChEBI" id="CHEBI:456216"/>
        <dbReference type="EC" id="2.7.12.1"/>
    </reaction>
</comment>
<evidence type="ECO:0000256" key="8">
    <source>
        <dbReference type="ARBA" id="ARBA00049003"/>
    </source>
</evidence>
<evidence type="ECO:0000256" key="7">
    <source>
        <dbReference type="ARBA" id="ARBA00022840"/>
    </source>
</evidence>